<feature type="domain" description="CCR4-NOT transcription complex subunit 1" evidence="12">
    <location>
        <begin position="2166"/>
        <end position="2307"/>
    </location>
</feature>
<feature type="domain" description="CCR4-NOT transcription complex subunit 1 CAF1-binding" evidence="13">
    <location>
        <begin position="1891"/>
        <end position="2110"/>
    </location>
</feature>
<dbReference type="PANTHER" id="PTHR13162:SF8">
    <property type="entry name" value="CCR4-NOT TRANSCRIPTION COMPLEX SUBUNIT 1"/>
    <property type="match status" value="1"/>
</dbReference>
<dbReference type="GO" id="GO:0017148">
    <property type="term" value="P:negative regulation of translation"/>
    <property type="evidence" value="ECO:0007669"/>
    <property type="project" value="InterPro"/>
</dbReference>
<protein>
    <recommendedName>
        <fullName evidence="7">General negative regulator of transcription subunit 1</fullName>
    </recommendedName>
</protein>
<keyword evidence="9" id="KW-0812">Transmembrane</keyword>
<dbReference type="GO" id="GO:0005789">
    <property type="term" value="C:endoplasmic reticulum membrane"/>
    <property type="evidence" value="ECO:0007669"/>
    <property type="project" value="InterPro"/>
</dbReference>
<feature type="transmembrane region" description="Helical" evidence="9">
    <location>
        <begin position="532"/>
        <end position="553"/>
    </location>
</feature>
<dbReference type="InterPro" id="IPR055454">
    <property type="entry name" value="CNOT1-like_NOT1_connector"/>
</dbReference>
<comment type="function">
    <text evidence="6">Acts as a component of the CCR4-NOT core complex, which in the nucleus seems to be a general transcription factor, and in the cytoplasm the major mRNA deadenylase involved in mRNA turnover. The NOT protein subcomplex negatively regulates the basal and activated transcription of many genes. Preferentially affects TC-type TATA element-dependent transcription. Could directly or indirectly inhibit component(s) of the general transcription machinery.</text>
</comment>
<feature type="transmembrane region" description="Helical" evidence="9">
    <location>
        <begin position="758"/>
        <end position="779"/>
    </location>
</feature>
<organism evidence="17 18">
    <name type="scientific">Malassezia japonica</name>
    <dbReference type="NCBI Taxonomy" id="223818"/>
    <lineage>
        <taxon>Eukaryota</taxon>
        <taxon>Fungi</taxon>
        <taxon>Dikarya</taxon>
        <taxon>Basidiomycota</taxon>
        <taxon>Ustilaginomycotina</taxon>
        <taxon>Malasseziomycetes</taxon>
        <taxon>Malasseziales</taxon>
        <taxon>Malasseziaceae</taxon>
        <taxon>Malassezia</taxon>
    </lineage>
</organism>
<evidence type="ECO:0000259" key="14">
    <source>
        <dbReference type="Pfam" id="PF16417"/>
    </source>
</evidence>
<dbReference type="Gene3D" id="3.40.720.10">
    <property type="entry name" value="Alkaline Phosphatase, subunit A"/>
    <property type="match status" value="1"/>
</dbReference>
<feature type="transmembrane region" description="Helical" evidence="9">
    <location>
        <begin position="900"/>
        <end position="925"/>
    </location>
</feature>
<sequence>MGATRSPWAALRRLEFFAVTFVFHLIFTWSIFDIYFRSPVVHPAPRYSVHDDVEAAAPAERAVLFVADGLRADTLFKWHDIDKLPEWARADLVAMNAADETFDRAFPSVFVRNATTDAEPVTDAAYVAPYLRSIAKERGTYGVSHTRVPTESRPGHVALLAGMYEDISAVTKGWKVNPIAFDSLLNQSSHTFAYGSPDIVPMFALGAPGKVESAVYDEAAEDFTKDAVALDVWVLDEVRALLSRARTDAELDRKLRAPRTFFFLHLLGLDTTGHTYRPLSPEYLGNTIVVDAIVKEVEAMLDAYFGDDRTAYILTADHGMSHRGNHGDGDPDNTRTPLIAWGAGVPTPQRAKSYEFPTDDYYENWELEAFARNDIDQADLAPLISALVGMPVPANSEGHLPFAYLDAPPAYAAHAARANARQVLEVYRVKHDDLATRMRAFVPYAPLDTPGRPGDTHLAEIDARIAEGDFEEAQELCSDLIHAALRGAAYLHKYDAKTLITVVVLGYIGVILYGVTFLLHYGLEESMPAYRLALVPLAVVLAALAAVWAQFFANRAPEMYFVYSGACACVWAMVALRMHVISSVLTQTAAPYMAQGSSKRDAYGWAIARVVLYAAFTIGMLEAAAYAYTHRLMWTGILLLGATWPFLLSRSFQQAHELGALFWIFGCSMCAVFTALSTEKDESVTQLVLGGLLFFAIGVLIYANPATFLVNADYLGRDKQVAAMVTAKSKENLEELKKLADEDTEDPVSFLPRTRAALAVELVLMLVAVLTTATSAGSLRRKEGLPLANQVAAWSVLVLALAIPFLVGFQRPKAHGGKQYAQPMRQRIVLLLFGFAPIFVLLSLRDEVFFFFCYSLLVLTWAHHEAELARERCLMEAHSEKRTSAPALRGMVLDDVRVGLFYFLLLNVGFFGTGNVASISSFYLSPVYRLLPVFNPFWMAALLVLKLIIPFILLSCVLAALCAQRAEWRMYPPISSRVPILASGLGVRDVYIPLTAAALAGDVLALNFFFALRDTGSWLEIGQSITHFVMANLMQMYMLVIAALGAVLIGARTAHSLVAWASTITVRGISPIAQTLRSQARLGLTQRHSDSPEKSEDRAESDVSAPVLAERQIAFLVWHLCEGNFDETLAELHLLVNEFGVRAQHALAHELHSSPTSPFLRRARNECITSGLVSQDMFTPLPDVNPNTLAGLPADAGGATVLDAALEHLARARQAALAPQALAAFLASFLEGDGPLLCAQRQQLVSAVSERVSADAFAQAISQALPKLGKRTLAEALLDLGPDGLPTVELAEGVLRHFSFAPSAQSVAQLLGTLLSAPDASARPLTNFEALTRAVAKSDKGLSWAKAIRGLDKLEYAAFTPSVALGTALAAVLRAAPTADSLSDAGDVAVAGLWGVWTHRLRQLQLLYSLLVLGEDTFTFSALPTRRILTLESIASAPVAVKTQGQHALDTTWNSLDLIETLMELAGSAPGAEDSAEVGKAVTAILERAIKTHADIVLLGLVQLPLSTNAVHPELVSKLLVMFLAGHAQHQLVFWTLYHTQSKLFFELLLRVYAESPLHLTRIVEVAQELGFVDRLLELRPLAFAMDAAAFAARRDLVALEPWLQKLIGEESHVIHAALEFLEGKIKADLLRRDPQIEPTFVPLSVQSVATFLRVLRANGDSMSPEEIEHFKVVRNLCLQLHPRLMTLTPGPESVEPGLSVASFSKEIHREADSWYRQMYEEKTSVDDIIALLQRCKLSDEPHDHQLFACMVHTLFDEHRWFELYYPPRELLMTAVVFGSLIQYQLVDSIPLGIAIRYVLDALRSPPDSTMFHFGIQALLRFQTRLAEWPQLCHALLALPQLQQTHPEIVNVVNHALANAKSGKVPPPPPVPDTRSFPAINPETLPPNDGQQQPTEEVSDKILFVINNLTAANLDAKLPGLRDMISTEILHWFAKYLVIERASIEPNNHDLYMQVLDGIEQPAVFRYVLYETLVKLKSLLESEKTMQSTSERTVLKNLASWLGSATLAKNKPIRFRNLALKELLLQGHESGRLIVVIPFVCKVLEHCATSDVFQPPNPWLMAVCRLLVELYQFADLKLNLKFEIEVLCKSLQVDLQSLEPSALLIGRRPTEPVQEAPYPAVVQGMEKLGVSEAYAPPDTLATLLQNMAQYIVVNPQLVPYANNAAWKRVMFVAIERAIQEIITPVVERSVTIASISTRELVSKDFAMEPDELKMAAAAHHMAQSMAGSLALVTCKEPLRVSILAHARTLFAAGGVTEQQLPEQGLLLLVQDNLDLACMVIEKTAMEKALSKADEGLAAAYTARREFRAHGRGTLFWDSSALSHYSTTLPDLLRIAPPGLQPQQQRVYESLAMPAEPRDERPVPEYEELAAATLSPAKALERFLLIAAKLEQFFAEVGDAQTLATLPATHFVRQVSPHLTELVNQAAPRDETILIIAQKVVQLLYKTHSGLARDVWVALLEQLCEQSLKVAKEVTAWLIYAEDERKFNVPVTVALMRANLVGLAEQDAQLAKLLVRSHFRPSVVEFSAALARECLQQKMAGRGQLQGILGALRQAVQYGRTSPAIAALLEEADDVPSEGLPLREQLAYSFASWVRAYQQSPQPEKSFIEYVTQLQGQNVLKGEEISSLFFRVCTEVSVDHYLKQQAVGGTLASGIYSPVDTFAKMIVYMVKYHADPLGVNDEQAKVHYLTKILSIIVLVLAQSHEELGPRFQQRPFFRLFSSLLHDLHAAEGALHGAYGAALLAVGNSLNTLQPLFFPGFAFAWVSLVSHRLFLPQLLKRQPEGRAAFHRLFLAQLRFLAPFLRQSSMHDTTRLLYQATLRMLLLLLHDFPEYLTEHHQSLVDAIPATCIQMRNLVLCAFPRTVRLPDPFAQSVRVQQLPDASHDPVVLYDFHAVLSTVPKLQDALEAFARRHAPPAFLSSLKESLTLPQRGAEARYNEPVMNAAVLYVATLALDGQVHLLAGDAQHDPLVEMYTYLLHELEPEGRYLLLSAAANQLRYPSRHTAYFSTLLLLLYTEVSDALVKEQVLRVLLERVIVNRPHPWGLLYTFAQLLRVRSVPLPQAPPEIHAILEHISHLLSDTRPVPAAA</sequence>
<feature type="domain" description="CCR4-Not complex component Not1 C-terminal" evidence="10">
    <location>
        <begin position="2723"/>
        <end position="3061"/>
    </location>
</feature>
<keyword evidence="4" id="KW-0804">Transcription</keyword>
<dbReference type="SUPFAM" id="SSF53649">
    <property type="entry name" value="Alkaline phosphatase-like"/>
    <property type="match status" value="1"/>
</dbReference>
<feature type="domain" description="CCR4-NOT transcription complex subunit 1-like NOT1 connector" evidence="16">
    <location>
        <begin position="2388"/>
        <end position="2571"/>
    </location>
</feature>
<feature type="transmembrane region" description="Helical" evidence="9">
    <location>
        <begin position="1033"/>
        <end position="1051"/>
    </location>
</feature>
<dbReference type="GO" id="GO:0060090">
    <property type="term" value="F:molecular adaptor activity"/>
    <property type="evidence" value="ECO:0007669"/>
    <property type="project" value="TreeGrafter"/>
</dbReference>
<accession>A0AAF0F219</accession>
<dbReference type="InterPro" id="IPR002591">
    <property type="entry name" value="Phosphodiest/P_Trfase"/>
</dbReference>
<dbReference type="EMBL" id="CP119959">
    <property type="protein sequence ID" value="WFD38351.1"/>
    <property type="molecule type" value="Genomic_DNA"/>
</dbReference>
<feature type="transmembrane region" description="Helical" evidence="9">
    <location>
        <begin position="16"/>
        <end position="36"/>
    </location>
</feature>
<evidence type="ECO:0000256" key="9">
    <source>
        <dbReference type="SAM" id="Phobius"/>
    </source>
</evidence>
<dbReference type="PANTHER" id="PTHR13162">
    <property type="entry name" value="CCR4-NOT TRANSCRIPTION COMPLEX"/>
    <property type="match status" value="1"/>
</dbReference>
<dbReference type="Gene3D" id="1.25.40.180">
    <property type="match status" value="1"/>
</dbReference>
<dbReference type="InterPro" id="IPR017852">
    <property type="entry name" value="GPI_EtnP_transferase_1_C"/>
</dbReference>
<evidence type="ECO:0000256" key="4">
    <source>
        <dbReference type="ARBA" id="ARBA00023163"/>
    </source>
</evidence>
<dbReference type="Pfam" id="PF04054">
    <property type="entry name" value="Not1"/>
    <property type="match status" value="1"/>
</dbReference>
<keyword evidence="5" id="KW-0539">Nucleus</keyword>
<feature type="transmembrane region" description="Helical" evidence="9">
    <location>
        <begin position="829"/>
        <end position="862"/>
    </location>
</feature>
<dbReference type="GO" id="GO:0051377">
    <property type="term" value="F:mannose-ethanolamine phosphotransferase activity"/>
    <property type="evidence" value="ECO:0007669"/>
    <property type="project" value="InterPro"/>
</dbReference>
<evidence type="ECO:0000259" key="15">
    <source>
        <dbReference type="Pfam" id="PF16418"/>
    </source>
</evidence>
<feature type="compositionally biased region" description="Basic and acidic residues" evidence="8">
    <location>
        <begin position="1087"/>
        <end position="1101"/>
    </location>
</feature>
<name>A0AAF0F219_9BASI</name>
<dbReference type="FunFam" id="1.25.40.180:FF:000012">
    <property type="entry name" value="Ccr4-Not transcription complex subunit"/>
    <property type="match status" value="1"/>
</dbReference>
<feature type="transmembrane region" description="Helical" evidence="9">
    <location>
        <begin position="937"/>
        <end position="961"/>
    </location>
</feature>
<dbReference type="InterPro" id="IPR032191">
    <property type="entry name" value="CNOT1_CAF1_bind"/>
</dbReference>
<evidence type="ECO:0000256" key="2">
    <source>
        <dbReference type="ARBA" id="ARBA00022491"/>
    </source>
</evidence>
<feature type="transmembrane region" description="Helical" evidence="9">
    <location>
        <begin position="499"/>
        <end position="520"/>
    </location>
</feature>
<dbReference type="CDD" id="cd20710">
    <property type="entry name" value="NOT1_connector"/>
    <property type="match status" value="1"/>
</dbReference>
<feature type="transmembrane region" description="Helical" evidence="9">
    <location>
        <begin position="660"/>
        <end position="678"/>
    </location>
</feature>
<dbReference type="InterPro" id="IPR038535">
    <property type="entry name" value="CNOT1_TTP_bind_sf"/>
</dbReference>
<comment type="subcellular location">
    <subcellularLocation>
        <location evidence="1">Nucleus</location>
    </subcellularLocation>
</comment>
<evidence type="ECO:0000256" key="3">
    <source>
        <dbReference type="ARBA" id="ARBA00023015"/>
    </source>
</evidence>
<dbReference type="GO" id="GO:0000932">
    <property type="term" value="C:P-body"/>
    <property type="evidence" value="ECO:0007669"/>
    <property type="project" value="TreeGrafter"/>
</dbReference>
<dbReference type="GO" id="GO:0005634">
    <property type="term" value="C:nucleus"/>
    <property type="evidence" value="ECO:0007669"/>
    <property type="project" value="UniProtKB-SubCell"/>
</dbReference>
<evidence type="ECO:0000256" key="6">
    <source>
        <dbReference type="ARBA" id="ARBA00059181"/>
    </source>
</evidence>
<dbReference type="Pfam" id="PF16415">
    <property type="entry name" value="CNOT1_CAF1_bind"/>
    <property type="match status" value="1"/>
</dbReference>
<dbReference type="InterPro" id="IPR017850">
    <property type="entry name" value="Alkaline_phosphatase_core_sf"/>
</dbReference>
<feature type="region of interest" description="Disordered" evidence="8">
    <location>
        <begin position="1081"/>
        <end position="1103"/>
    </location>
</feature>
<feature type="transmembrane region" description="Helical" evidence="9">
    <location>
        <begin position="632"/>
        <end position="648"/>
    </location>
</feature>
<keyword evidence="18" id="KW-1185">Reference proteome</keyword>
<dbReference type="InterPro" id="IPR032194">
    <property type="entry name" value="CNOT1_HEAT"/>
</dbReference>
<dbReference type="Gene3D" id="1.25.40.800">
    <property type="match status" value="1"/>
</dbReference>
<evidence type="ECO:0000259" key="11">
    <source>
        <dbReference type="Pfam" id="PF04987"/>
    </source>
</evidence>
<reference evidence="17" key="1">
    <citation type="submission" date="2023-03" db="EMBL/GenBank/DDBJ databases">
        <title>Mating type loci evolution in Malassezia.</title>
        <authorList>
            <person name="Coelho M.A."/>
        </authorList>
    </citation>
    <scope>NUCLEOTIDE SEQUENCE</scope>
    <source>
        <strain evidence="17">CBS 9431</strain>
    </source>
</reference>
<dbReference type="Pfam" id="PF16418">
    <property type="entry name" value="CNOT1_HEAT"/>
    <property type="match status" value="1"/>
</dbReference>
<feature type="domain" description="GPI ethanolamine phosphate transferase 1 C-terminal" evidence="11">
    <location>
        <begin position="487"/>
        <end position="1017"/>
    </location>
</feature>
<feature type="transmembrane region" description="Helical" evidence="9">
    <location>
        <begin position="684"/>
        <end position="703"/>
    </location>
</feature>
<dbReference type="CDD" id="cd16020">
    <property type="entry name" value="GPI_EPT_1"/>
    <property type="match status" value="1"/>
</dbReference>
<evidence type="ECO:0000256" key="5">
    <source>
        <dbReference type="ARBA" id="ARBA00023242"/>
    </source>
</evidence>
<dbReference type="InterPro" id="IPR024557">
    <property type="entry name" value="CNOT1_dom_4"/>
</dbReference>
<dbReference type="Pfam" id="PF16417">
    <property type="entry name" value="CNOT1_TTP_bind"/>
    <property type="match status" value="1"/>
</dbReference>
<dbReference type="Proteomes" id="UP001217754">
    <property type="component" value="Chromosome 2"/>
</dbReference>
<evidence type="ECO:0000256" key="7">
    <source>
        <dbReference type="ARBA" id="ARBA00074459"/>
    </source>
</evidence>
<dbReference type="InterPro" id="IPR040398">
    <property type="entry name" value="Not1"/>
</dbReference>
<keyword evidence="9" id="KW-0472">Membrane</keyword>
<dbReference type="GeneID" id="85224951"/>
<feature type="domain" description="CCR4-NOT transcription complex subunit 1 TTP binding" evidence="14">
    <location>
        <begin position="1703"/>
        <end position="1861"/>
    </location>
</feature>
<evidence type="ECO:0000259" key="13">
    <source>
        <dbReference type="Pfam" id="PF16415"/>
    </source>
</evidence>
<dbReference type="Pfam" id="PF01663">
    <property type="entry name" value="Phosphodiest"/>
    <property type="match status" value="1"/>
</dbReference>
<evidence type="ECO:0000313" key="18">
    <source>
        <dbReference type="Proteomes" id="UP001217754"/>
    </source>
</evidence>
<evidence type="ECO:0000259" key="16">
    <source>
        <dbReference type="Pfam" id="PF25097"/>
    </source>
</evidence>
<dbReference type="GO" id="GO:0006506">
    <property type="term" value="P:GPI anchor biosynthetic process"/>
    <property type="evidence" value="ECO:0007669"/>
    <property type="project" value="InterPro"/>
</dbReference>
<dbReference type="Pfam" id="PF25097">
    <property type="entry name" value="ARM_Cnot1"/>
    <property type="match status" value="1"/>
</dbReference>
<dbReference type="Pfam" id="PF12842">
    <property type="entry name" value="DUF3819"/>
    <property type="match status" value="1"/>
</dbReference>
<dbReference type="GO" id="GO:0000289">
    <property type="term" value="P:nuclear-transcribed mRNA poly(A) tail shortening"/>
    <property type="evidence" value="ECO:0007669"/>
    <property type="project" value="UniProtKB-ARBA"/>
</dbReference>
<dbReference type="Pfam" id="PF04987">
    <property type="entry name" value="PigN"/>
    <property type="match status" value="1"/>
</dbReference>
<gene>
    <name evidence="17" type="primary">CDC39</name>
    <name evidence="17" type="ORF">MJAP1_001302</name>
</gene>
<evidence type="ECO:0000259" key="12">
    <source>
        <dbReference type="Pfam" id="PF12842"/>
    </source>
</evidence>
<feature type="transmembrane region" description="Helical" evidence="9">
    <location>
        <begin position="791"/>
        <end position="809"/>
    </location>
</feature>
<evidence type="ECO:0000259" key="10">
    <source>
        <dbReference type="Pfam" id="PF04054"/>
    </source>
</evidence>
<dbReference type="Gene3D" id="1.25.40.790">
    <property type="match status" value="1"/>
</dbReference>
<feature type="transmembrane region" description="Helical" evidence="9">
    <location>
        <begin position="559"/>
        <end position="581"/>
    </location>
</feature>
<dbReference type="InterPro" id="IPR037671">
    <property type="entry name" value="PIGN_N"/>
</dbReference>
<evidence type="ECO:0000313" key="17">
    <source>
        <dbReference type="EMBL" id="WFD38351.1"/>
    </source>
</evidence>
<keyword evidence="9" id="KW-1133">Transmembrane helix</keyword>
<feature type="transmembrane region" description="Helical" evidence="9">
    <location>
        <begin position="602"/>
        <end position="626"/>
    </location>
</feature>
<dbReference type="GO" id="GO:0030015">
    <property type="term" value="C:CCR4-NOT core complex"/>
    <property type="evidence" value="ECO:0007669"/>
    <property type="project" value="InterPro"/>
</dbReference>
<dbReference type="RefSeq" id="XP_060121248.1">
    <property type="nucleotide sequence ID" value="XM_060265265.1"/>
</dbReference>
<keyword evidence="3" id="KW-0805">Transcription regulation</keyword>
<feature type="region of interest" description="Disordered" evidence="8">
    <location>
        <begin position="1861"/>
        <end position="1894"/>
    </location>
</feature>
<evidence type="ECO:0000256" key="1">
    <source>
        <dbReference type="ARBA" id="ARBA00004123"/>
    </source>
</evidence>
<proteinExistence type="predicted"/>
<dbReference type="InterPro" id="IPR007196">
    <property type="entry name" value="CCR4-Not_Not1_C"/>
</dbReference>
<feature type="transmembrane region" description="Helical" evidence="9">
    <location>
        <begin position="990"/>
        <end position="1012"/>
    </location>
</feature>
<keyword evidence="2" id="KW-0678">Repressor</keyword>
<dbReference type="Gene3D" id="1.25.40.840">
    <property type="entry name" value="CCR4-NOT transcription complex subunit 1 TTP binding domain"/>
    <property type="match status" value="1"/>
</dbReference>
<dbReference type="InterPro" id="IPR032193">
    <property type="entry name" value="CNOT1_TTP_bind"/>
</dbReference>
<evidence type="ECO:0000256" key="8">
    <source>
        <dbReference type="SAM" id="MobiDB-lite"/>
    </source>
</evidence>
<feature type="domain" description="CCR4-NOT transcription complex subunit 1 HEAT repeat" evidence="15">
    <location>
        <begin position="1514"/>
        <end position="1657"/>
    </location>
</feature>